<organism evidence="3 4">
    <name type="scientific">Alienimonas chondri</name>
    <dbReference type="NCBI Taxonomy" id="2681879"/>
    <lineage>
        <taxon>Bacteria</taxon>
        <taxon>Pseudomonadati</taxon>
        <taxon>Planctomycetota</taxon>
        <taxon>Planctomycetia</taxon>
        <taxon>Planctomycetales</taxon>
        <taxon>Planctomycetaceae</taxon>
        <taxon>Alienimonas</taxon>
    </lineage>
</organism>
<dbReference type="EC" id="4.2.1.59" evidence="3"/>
<keyword evidence="1 3" id="KW-0456">Lyase</keyword>
<evidence type="ECO:0000259" key="2">
    <source>
        <dbReference type="Pfam" id="PF22818"/>
    </source>
</evidence>
<dbReference type="Proteomes" id="UP000609651">
    <property type="component" value="Unassembled WGS sequence"/>
</dbReference>
<dbReference type="GO" id="GO:0019171">
    <property type="term" value="F:(3R)-hydroxyacyl-[acyl-carrier-protein] dehydratase activity"/>
    <property type="evidence" value="ECO:0007669"/>
    <property type="project" value="UniProtKB-EC"/>
</dbReference>
<evidence type="ECO:0000256" key="1">
    <source>
        <dbReference type="ARBA" id="ARBA00023239"/>
    </source>
</evidence>
<sequence length="151" mass="16211">MKTLSRPQIEALIPHRPPFLWLDEAEIDGETILAKTALSPDLPIFEGHYPDHPLLPGVIQLEMCFQAGAVLIASGGEGEGEGEGGMPVVARTDGVKFKKMVRPGDVCEIEVSVKERMPGAVFMTGKVRVSGNLASRCDFVVAEVKSDPVAN</sequence>
<reference evidence="3 4" key="1">
    <citation type="journal article" date="2020" name="Syst. Appl. Microbiol.">
        <title>Alienimonas chondri sp. nov., a novel planctomycete isolated from the biofilm of the red alga Chondrus crispus.</title>
        <authorList>
            <person name="Vitorino I."/>
            <person name="Albuquerque L."/>
            <person name="Wiegand S."/>
            <person name="Kallscheuer N."/>
            <person name="da Costa M.S."/>
            <person name="Lobo-da-Cunha A."/>
            <person name="Jogler C."/>
            <person name="Lage O.M."/>
        </authorList>
    </citation>
    <scope>NUCLEOTIDE SEQUENCE [LARGE SCALE GENOMIC DNA]</scope>
    <source>
        <strain evidence="3 4">LzC2</strain>
    </source>
</reference>
<dbReference type="PANTHER" id="PTHR30272">
    <property type="entry name" value="3-HYDROXYACYL-[ACYL-CARRIER-PROTEIN] DEHYDRATASE"/>
    <property type="match status" value="1"/>
</dbReference>
<proteinExistence type="predicted"/>
<dbReference type="SUPFAM" id="SSF54637">
    <property type="entry name" value="Thioesterase/thiol ester dehydrase-isomerase"/>
    <property type="match status" value="1"/>
</dbReference>
<evidence type="ECO:0000313" key="4">
    <source>
        <dbReference type="Proteomes" id="UP000609651"/>
    </source>
</evidence>
<name>A0ABX1VEU9_9PLAN</name>
<dbReference type="InterPro" id="IPR054545">
    <property type="entry name" value="ApeI-like"/>
</dbReference>
<protein>
    <submittedName>
        <fullName evidence="3">3-hydroxyacyl-[acyl-carrier-protein] dehydratase FabZ</fullName>
        <ecNumber evidence="3">4.2.1.59</ecNumber>
    </submittedName>
</protein>
<dbReference type="Gene3D" id="3.10.129.10">
    <property type="entry name" value="Hotdog Thioesterase"/>
    <property type="match status" value="1"/>
</dbReference>
<dbReference type="RefSeq" id="WP_171187222.1">
    <property type="nucleotide sequence ID" value="NZ_WTPX01000072.1"/>
</dbReference>
<dbReference type="InterPro" id="IPR029069">
    <property type="entry name" value="HotDog_dom_sf"/>
</dbReference>
<evidence type="ECO:0000313" key="3">
    <source>
        <dbReference type="EMBL" id="NNJ26313.1"/>
    </source>
</evidence>
<dbReference type="CDD" id="cd01288">
    <property type="entry name" value="FabZ"/>
    <property type="match status" value="1"/>
</dbReference>
<keyword evidence="4" id="KW-1185">Reference proteome</keyword>
<dbReference type="EMBL" id="WTPX01000072">
    <property type="protein sequence ID" value="NNJ26313.1"/>
    <property type="molecule type" value="Genomic_DNA"/>
</dbReference>
<comment type="caution">
    <text evidence="3">The sequence shown here is derived from an EMBL/GenBank/DDBJ whole genome shotgun (WGS) entry which is preliminary data.</text>
</comment>
<dbReference type="InterPro" id="IPR013114">
    <property type="entry name" value="FabA_FabZ"/>
</dbReference>
<feature type="domain" description="ApeI dehydratase-like" evidence="2">
    <location>
        <begin position="28"/>
        <end position="122"/>
    </location>
</feature>
<accession>A0ABX1VEU9</accession>
<dbReference type="PANTHER" id="PTHR30272:SF1">
    <property type="entry name" value="3-HYDROXYACYL-[ACYL-CARRIER-PROTEIN] DEHYDRATASE"/>
    <property type="match status" value="1"/>
</dbReference>
<gene>
    <name evidence="3" type="primary">fabZ</name>
    <name evidence="3" type="ORF">LzC2_23960</name>
</gene>
<dbReference type="Pfam" id="PF22818">
    <property type="entry name" value="ApeI-like"/>
    <property type="match status" value="1"/>
</dbReference>